<dbReference type="InterPro" id="IPR036280">
    <property type="entry name" value="Multihaem_cyt_sf"/>
</dbReference>
<comment type="caution">
    <text evidence="2">The sequence shown here is derived from an EMBL/GenBank/DDBJ whole genome shotgun (WGS) entry which is preliminary data.</text>
</comment>
<dbReference type="OrthoDB" id="5296814at2"/>
<protein>
    <submittedName>
        <fullName evidence="2">Cytochrome C</fullName>
    </submittedName>
</protein>
<dbReference type="InterPro" id="IPR018588">
    <property type="entry name" value="Dihaem_cytochrome-c"/>
</dbReference>
<dbReference type="EMBL" id="WJBU01000005">
    <property type="protein sequence ID" value="MRD46881.1"/>
    <property type="molecule type" value="Genomic_DNA"/>
</dbReference>
<organism evidence="2 3">
    <name type="scientific">Caenimonas koreensis DSM 17982</name>
    <dbReference type="NCBI Taxonomy" id="1121255"/>
    <lineage>
        <taxon>Bacteria</taxon>
        <taxon>Pseudomonadati</taxon>
        <taxon>Pseudomonadota</taxon>
        <taxon>Betaproteobacteria</taxon>
        <taxon>Burkholderiales</taxon>
        <taxon>Comamonadaceae</taxon>
        <taxon>Caenimonas</taxon>
    </lineage>
</organism>
<dbReference type="RefSeq" id="WP_153584214.1">
    <property type="nucleotide sequence ID" value="NZ_WJBU01000005.1"/>
</dbReference>
<gene>
    <name evidence="2" type="ORF">GHT07_06310</name>
</gene>
<feature type="signal peptide" evidence="1">
    <location>
        <begin position="1"/>
        <end position="30"/>
    </location>
</feature>
<name>A0A844B8M3_9BURK</name>
<sequence length="164" mass="17626">MSNPSRLSSTIAACAVLFAAGASLCQSARADEHSRFAQVPQLPLYKTECTSCHMAYPPGMLPAASWQRLMSGLPKHFGTDASLDAAQAKTLSAWLAANAGTGRMASQAPPEDRISRSSWFVRQHDEVPAATWKRPSIKSASNCTACHTGANQGDFNEHNVRIPR</sequence>
<dbReference type="AlphaFoldDB" id="A0A844B8M3"/>
<dbReference type="SUPFAM" id="SSF48695">
    <property type="entry name" value="Multiheme cytochromes"/>
    <property type="match status" value="1"/>
</dbReference>
<dbReference type="Proteomes" id="UP000487350">
    <property type="component" value="Unassembled WGS sequence"/>
</dbReference>
<keyword evidence="1" id="KW-0732">Signal</keyword>
<evidence type="ECO:0000256" key="1">
    <source>
        <dbReference type="SAM" id="SignalP"/>
    </source>
</evidence>
<keyword evidence="3" id="KW-1185">Reference proteome</keyword>
<feature type="chain" id="PRO_5032399012" evidence="1">
    <location>
        <begin position="31"/>
        <end position="164"/>
    </location>
</feature>
<accession>A0A844B8M3</accession>
<evidence type="ECO:0000313" key="3">
    <source>
        <dbReference type="Proteomes" id="UP000487350"/>
    </source>
</evidence>
<dbReference type="Pfam" id="PF09626">
    <property type="entry name" value="DHC"/>
    <property type="match status" value="1"/>
</dbReference>
<evidence type="ECO:0000313" key="2">
    <source>
        <dbReference type="EMBL" id="MRD46881.1"/>
    </source>
</evidence>
<proteinExistence type="predicted"/>
<reference evidence="2 3" key="1">
    <citation type="submission" date="2019-11" db="EMBL/GenBank/DDBJ databases">
        <title>Caenimonas koreensis gen. nov., sp. nov., isolated from activated sludge.</title>
        <authorList>
            <person name="Seung H.R."/>
        </authorList>
    </citation>
    <scope>NUCLEOTIDE SEQUENCE [LARGE SCALE GENOMIC DNA]</scope>
    <source>
        <strain evidence="2 3">EMB320</strain>
    </source>
</reference>